<evidence type="ECO:0008006" key="3">
    <source>
        <dbReference type="Google" id="ProtNLM"/>
    </source>
</evidence>
<accession>A0A4U0NRW6</accession>
<sequence>MVITANDIRTILIEGRTLAGVEDVEDDAEILVDSFSLAWLDHNLKTDFGVELDLREVRVEDFSSINRITDYVNALAAGNTAKSGESR</sequence>
<comment type="caution">
    <text evidence="1">The sequence shown here is derived from an EMBL/GenBank/DDBJ whole genome shotgun (WGS) entry which is preliminary data.</text>
</comment>
<proteinExistence type="predicted"/>
<gene>
    <name evidence="1" type="ORF">FCH28_07960</name>
</gene>
<dbReference type="AlphaFoldDB" id="A0A4U0NRW6"/>
<evidence type="ECO:0000313" key="1">
    <source>
        <dbReference type="EMBL" id="TJZ57351.1"/>
    </source>
</evidence>
<dbReference type="SUPFAM" id="SSF47336">
    <property type="entry name" value="ACP-like"/>
    <property type="match status" value="1"/>
</dbReference>
<reference evidence="1 2" key="1">
    <citation type="submission" date="2019-04" db="EMBL/GenBank/DDBJ databases">
        <title>Streptomyces piniterrae sp. nov., a heliquinomycin-producing actinomycete isolated from rhizosphere soil of Pinus yunnanensis.</title>
        <authorList>
            <person name="Zhuang X."/>
            <person name="Zhao J."/>
        </authorList>
    </citation>
    <scope>NUCLEOTIDE SEQUENCE [LARGE SCALE GENOMIC DNA]</scope>
    <source>
        <strain evidence="2">jys28</strain>
    </source>
</reference>
<dbReference type="InterPro" id="IPR036736">
    <property type="entry name" value="ACP-like_sf"/>
</dbReference>
<dbReference type="OrthoDB" id="4241482at2"/>
<evidence type="ECO:0000313" key="2">
    <source>
        <dbReference type="Proteomes" id="UP000308697"/>
    </source>
</evidence>
<keyword evidence="2" id="KW-1185">Reference proteome</keyword>
<protein>
    <recommendedName>
        <fullName evidence="3">Acyl carrier protein</fullName>
    </recommendedName>
</protein>
<name>A0A4U0NRW6_9ACTN</name>
<dbReference type="EMBL" id="SUMB01000002">
    <property type="protein sequence ID" value="TJZ57351.1"/>
    <property type="molecule type" value="Genomic_DNA"/>
</dbReference>
<dbReference type="Proteomes" id="UP000308697">
    <property type="component" value="Unassembled WGS sequence"/>
</dbReference>
<dbReference type="RefSeq" id="WP_136738969.1">
    <property type="nucleotide sequence ID" value="NZ_SUMB01000002.1"/>
</dbReference>
<dbReference type="Gene3D" id="1.10.1200.10">
    <property type="entry name" value="ACP-like"/>
    <property type="match status" value="1"/>
</dbReference>
<organism evidence="1 2">
    <name type="scientific">Streptomyces piniterrae</name>
    <dbReference type="NCBI Taxonomy" id="2571125"/>
    <lineage>
        <taxon>Bacteria</taxon>
        <taxon>Bacillati</taxon>
        <taxon>Actinomycetota</taxon>
        <taxon>Actinomycetes</taxon>
        <taxon>Kitasatosporales</taxon>
        <taxon>Streptomycetaceae</taxon>
        <taxon>Streptomyces</taxon>
    </lineage>
</organism>